<dbReference type="Proteomes" id="UP000789920">
    <property type="component" value="Unassembled WGS sequence"/>
</dbReference>
<evidence type="ECO:0000313" key="1">
    <source>
        <dbReference type="EMBL" id="CAG8465798.1"/>
    </source>
</evidence>
<proteinExistence type="predicted"/>
<keyword evidence="2" id="KW-1185">Reference proteome</keyword>
<feature type="non-terminal residue" evidence="1">
    <location>
        <position position="1230"/>
    </location>
</feature>
<reference evidence="1" key="1">
    <citation type="submission" date="2021-06" db="EMBL/GenBank/DDBJ databases">
        <authorList>
            <person name="Kallberg Y."/>
            <person name="Tangrot J."/>
            <person name="Rosling A."/>
        </authorList>
    </citation>
    <scope>NUCLEOTIDE SEQUENCE</scope>
    <source>
        <strain evidence="1">MA461A</strain>
    </source>
</reference>
<name>A0ACA9KCU3_9GLOM</name>
<comment type="caution">
    <text evidence="1">The sequence shown here is derived from an EMBL/GenBank/DDBJ whole genome shotgun (WGS) entry which is preliminary data.</text>
</comment>
<organism evidence="1 2">
    <name type="scientific">Racocetra persica</name>
    <dbReference type="NCBI Taxonomy" id="160502"/>
    <lineage>
        <taxon>Eukaryota</taxon>
        <taxon>Fungi</taxon>
        <taxon>Fungi incertae sedis</taxon>
        <taxon>Mucoromycota</taxon>
        <taxon>Glomeromycotina</taxon>
        <taxon>Glomeromycetes</taxon>
        <taxon>Diversisporales</taxon>
        <taxon>Gigasporaceae</taxon>
        <taxon>Racocetra</taxon>
    </lineage>
</organism>
<evidence type="ECO:0000313" key="2">
    <source>
        <dbReference type="Proteomes" id="UP000789920"/>
    </source>
</evidence>
<accession>A0ACA9KCU3</accession>
<sequence length="1230" mass="139778">MKIQNPVFQKLFDAGPVTSLYFHSDTILFAGQGPYLKAFFIPTGELLASSLALEYWRIHRIVPAKNIELNESIVEKKYKDDQYLPSVITEERRLLAIYGSKTIHLIEAIIKYDTDKIKPPRCTFSIISKLPPLKDWIHDAQWLYGNSNTSLIQEISSSQSTSNHTTIKSNNPSELAVAFAHNFVEIWNVQQMCCVYSVQCEDLCILCSARFLGDTRDSLILASGTAFSQVILWKITQKNAQGRGVVFKKLIGHEGSVFGVRFNENGKIIASVSDDRTIRVWKITDENPKPLVLYGHMARVWDCLILEDHLISISEDSTCRVWHNRINKSMDDESDVDCFACWEGHVGKNIWGLAVNPSKTIVATGGGDSGIRLWSLSSVTNNKIDSEKDLIKIILPPADTYTQLNETNQISLPSREHIRNFVLVDYCTIVIATNFGYLLKHNHITNEWTPLNSSTNLQNYTMMKASKCGRIVCCGSIDGNVYVVSVNKEFKVFEIFFEESSGSNFILWHFMIKDNNLYNFGSLDPNIIYVISHAVHNDIYILKLELNCNNTNIPKFEIYHKLLVPQNFLLMSLAFCPRYNLLVCGSRESGLIIFKMAYGITDKELDKSSIELSPVIYLKETHGKQAVTSVALKFDSSENNNRDDLLTIYTSGRDGGYVKYRLKCLPTIGESYNSSEEGFKIMENCLSGDYLLEKVESYKSLSINTNLNCAFEGQVISGYDLILEEVYRAKITKGWIEEVILVDDELILLGFYRKRFFVYNDTKKFEMLSIACGGAHRVWHFKAQDKRMNKASFMFIQTTMTNEGFNERKLQENFHGKECRNVKFLPYPLNASHNYHSFKTDPIIFATGAEDSLLRLFQYIPGEKENHLLSLCSIKKHSSVIKNIEWSLGNELLLFSCGASEELTCWKVEINVMNDQKVQMPFVNVNCLEWASCPVVSEVLETRIMDTSIFPINTNIGHHIIAAVYSDSILRVWLFDEKKRTFFLIGMAKFHNKCILQVKHVVIKAKESMTEDGILLFTSATDGRVAIWDISHYVHSFLISYATKIAFQHHTPFDLGTPIFSYQAHQSGVNCLALHHMTNPATSNFIIIVTGGDDNAIAALVLEFTYNEVKGMDCGMKRGKWTVEQCINDILKMDVAHGSSIQGIHMVNDTTILSTSIDQRLNLWNITFNNLFNDKINKNDESKFELIKSEFVNVCDPCCMDVLKINSRNDKTNKLMVSIRSHRIDAVAVT</sequence>
<gene>
    <name evidence="1" type="ORF">RPERSI_LOCUS354</name>
</gene>
<protein>
    <submittedName>
        <fullName evidence="1">11538_t:CDS:1</fullName>
    </submittedName>
</protein>
<dbReference type="EMBL" id="CAJVQC010000265">
    <property type="protein sequence ID" value="CAG8465798.1"/>
    <property type="molecule type" value="Genomic_DNA"/>
</dbReference>